<reference evidence="2 3" key="1">
    <citation type="journal article" date="2018" name="Cell">
        <title>The Chara Genome: Secondary Complexity and Implications for Plant Terrestrialization.</title>
        <authorList>
            <person name="Nishiyama T."/>
            <person name="Sakayama H."/>
            <person name="Vries J.D."/>
            <person name="Buschmann H."/>
            <person name="Saint-Marcoux D."/>
            <person name="Ullrich K.K."/>
            <person name="Haas F.B."/>
            <person name="Vanderstraeten L."/>
            <person name="Becker D."/>
            <person name="Lang D."/>
            <person name="Vosolsobe S."/>
            <person name="Rombauts S."/>
            <person name="Wilhelmsson P.K.I."/>
            <person name="Janitza P."/>
            <person name="Kern R."/>
            <person name="Heyl A."/>
            <person name="Rumpler F."/>
            <person name="Villalobos L.I.A.C."/>
            <person name="Clay J.M."/>
            <person name="Skokan R."/>
            <person name="Toyoda A."/>
            <person name="Suzuki Y."/>
            <person name="Kagoshima H."/>
            <person name="Schijlen E."/>
            <person name="Tajeshwar N."/>
            <person name="Catarino B."/>
            <person name="Hetherington A.J."/>
            <person name="Saltykova A."/>
            <person name="Bonnot C."/>
            <person name="Breuninger H."/>
            <person name="Symeonidi A."/>
            <person name="Radhakrishnan G.V."/>
            <person name="Van Nieuwerburgh F."/>
            <person name="Deforce D."/>
            <person name="Chang C."/>
            <person name="Karol K.G."/>
            <person name="Hedrich R."/>
            <person name="Ulvskov P."/>
            <person name="Glockner G."/>
            <person name="Delwiche C.F."/>
            <person name="Petrasek J."/>
            <person name="Van de Peer Y."/>
            <person name="Friml J."/>
            <person name="Beilby M."/>
            <person name="Dolan L."/>
            <person name="Kohara Y."/>
            <person name="Sugano S."/>
            <person name="Fujiyama A."/>
            <person name="Delaux P.-M."/>
            <person name="Quint M."/>
            <person name="TheiBen G."/>
            <person name="Hagemann M."/>
            <person name="Harholt J."/>
            <person name="Dunand C."/>
            <person name="Zachgo S."/>
            <person name="Langdale J."/>
            <person name="Maumus F."/>
            <person name="Straeten D.V.D."/>
            <person name="Gould S.B."/>
            <person name="Rensing S.A."/>
        </authorList>
    </citation>
    <scope>NUCLEOTIDE SEQUENCE [LARGE SCALE GENOMIC DNA]</scope>
    <source>
        <strain evidence="2 3">S276</strain>
    </source>
</reference>
<accession>A0A388JKG3</accession>
<name>A0A388JKG3_CHABU</name>
<evidence type="ECO:0000313" key="3">
    <source>
        <dbReference type="Proteomes" id="UP000265515"/>
    </source>
</evidence>
<feature type="compositionally biased region" description="Acidic residues" evidence="1">
    <location>
        <begin position="40"/>
        <end position="66"/>
    </location>
</feature>
<evidence type="ECO:0000313" key="2">
    <source>
        <dbReference type="EMBL" id="GBG45308.1"/>
    </source>
</evidence>
<sequence length="72" mass="8211">MKMTFAFEIWSVDEEMECNLAKGNVTLMMMVLMTTTFDDNLDDDDDDDDGDDDDDDDNATDGVDDELTLRML</sequence>
<proteinExistence type="predicted"/>
<evidence type="ECO:0000256" key="1">
    <source>
        <dbReference type="SAM" id="MobiDB-lite"/>
    </source>
</evidence>
<organism evidence="2 3">
    <name type="scientific">Chara braunii</name>
    <name type="common">Braun's stonewort</name>
    <dbReference type="NCBI Taxonomy" id="69332"/>
    <lineage>
        <taxon>Eukaryota</taxon>
        <taxon>Viridiplantae</taxon>
        <taxon>Streptophyta</taxon>
        <taxon>Charophyceae</taxon>
        <taxon>Charales</taxon>
        <taxon>Characeae</taxon>
        <taxon>Chara</taxon>
    </lineage>
</organism>
<feature type="region of interest" description="Disordered" evidence="1">
    <location>
        <begin position="40"/>
        <end position="72"/>
    </location>
</feature>
<dbReference type="EMBL" id="BFEA01003735">
    <property type="protein sequence ID" value="GBG45308.1"/>
    <property type="molecule type" value="Genomic_DNA"/>
</dbReference>
<gene>
    <name evidence="2" type="ORF">CBR_g78738</name>
</gene>
<dbReference type="Proteomes" id="UP000265515">
    <property type="component" value="Unassembled WGS sequence"/>
</dbReference>
<comment type="caution">
    <text evidence="2">The sequence shown here is derived from an EMBL/GenBank/DDBJ whole genome shotgun (WGS) entry which is preliminary data.</text>
</comment>
<keyword evidence="3" id="KW-1185">Reference proteome</keyword>
<protein>
    <submittedName>
        <fullName evidence="2">Uncharacterized protein</fullName>
    </submittedName>
</protein>
<dbReference type="AlphaFoldDB" id="A0A388JKG3"/>
<dbReference type="Gramene" id="GBG45308">
    <property type="protein sequence ID" value="GBG45308"/>
    <property type="gene ID" value="CBR_g78738"/>
</dbReference>